<feature type="compositionally biased region" description="Low complexity" evidence="1">
    <location>
        <begin position="92"/>
        <end position="105"/>
    </location>
</feature>
<sequence length="123" mass="12575">MKARPTARNAGLLMHILAVSAAVGAAMMSIGPMAFAQASSPVSSSVFIHRSFDTGNSAVNENFQYIAHPPMRPVAASEPTVVRSSHRGHRGQTGATGSGTNNAAAVPLPQMPADAPSNAPVSQ</sequence>
<feature type="region of interest" description="Disordered" evidence="1">
    <location>
        <begin position="75"/>
        <end position="123"/>
    </location>
</feature>
<keyword evidence="3" id="KW-1185">Reference proteome</keyword>
<reference evidence="3" key="1">
    <citation type="submission" date="2016-10" db="EMBL/GenBank/DDBJ databases">
        <authorList>
            <person name="Varghese N."/>
            <person name="Submissions S."/>
        </authorList>
    </citation>
    <scope>NUCLEOTIDE SEQUENCE [LARGE SCALE GENOMIC DNA]</scope>
    <source>
        <strain evidence="3">DUS833</strain>
    </source>
</reference>
<name>A0A1H1JEH4_9BURK</name>
<protein>
    <submittedName>
        <fullName evidence="2">Uncharacterized protein</fullName>
    </submittedName>
</protein>
<organism evidence="2 3">
    <name type="scientific">Paraburkholderia tuberum</name>
    <dbReference type="NCBI Taxonomy" id="157910"/>
    <lineage>
        <taxon>Bacteria</taxon>
        <taxon>Pseudomonadati</taxon>
        <taxon>Pseudomonadota</taxon>
        <taxon>Betaproteobacteria</taxon>
        <taxon>Burkholderiales</taxon>
        <taxon>Burkholderiaceae</taxon>
        <taxon>Paraburkholderia</taxon>
    </lineage>
</organism>
<dbReference type="EMBL" id="FNKX01000002">
    <property type="protein sequence ID" value="SDR48026.1"/>
    <property type="molecule type" value="Genomic_DNA"/>
</dbReference>
<evidence type="ECO:0000313" key="3">
    <source>
        <dbReference type="Proteomes" id="UP000199365"/>
    </source>
</evidence>
<dbReference type="Proteomes" id="UP000199365">
    <property type="component" value="Unassembled WGS sequence"/>
</dbReference>
<evidence type="ECO:0000313" key="2">
    <source>
        <dbReference type="EMBL" id="SDR48026.1"/>
    </source>
</evidence>
<evidence type="ECO:0000256" key="1">
    <source>
        <dbReference type="SAM" id="MobiDB-lite"/>
    </source>
</evidence>
<gene>
    <name evidence="2" type="ORF">SAMN05445850_4637</name>
</gene>
<accession>A0A1H1JEH4</accession>
<dbReference type="AlphaFoldDB" id="A0A1H1JEH4"/>
<proteinExistence type="predicted"/>